<dbReference type="Proteomes" id="UP000279972">
    <property type="component" value="Chromosome"/>
</dbReference>
<gene>
    <name evidence="2" type="ORF">C1637_16505</name>
    <name evidence="1" type="ORF">EG342_20345</name>
</gene>
<keyword evidence="4" id="KW-1185">Reference proteome</keyword>
<reference evidence="2 3" key="1">
    <citation type="submission" date="2018-01" db="EMBL/GenBank/DDBJ databases">
        <title>Draft genome sequences of Chryseobacterium lactis NCTC11390, Chryseobacterium oncorhynchi 701B-08, and Chryseobacterium viscerum 687B-08.</title>
        <authorList>
            <person name="Jeong J.-J."/>
            <person name="Lee Y.J."/>
            <person name="Park B."/>
            <person name="Choi I.-G."/>
            <person name="Kim K.D."/>
        </authorList>
    </citation>
    <scope>NUCLEOTIDE SEQUENCE [LARGE SCALE GENOMIC DNA]</scope>
    <source>
        <strain evidence="2 3">NCTC11390</strain>
    </source>
</reference>
<accession>A0A3G6RN99</accession>
<evidence type="ECO:0000313" key="2">
    <source>
        <dbReference type="EMBL" id="PNW12646.1"/>
    </source>
</evidence>
<dbReference type="Proteomes" id="UP000236262">
    <property type="component" value="Unassembled WGS sequence"/>
</dbReference>
<evidence type="ECO:0000313" key="3">
    <source>
        <dbReference type="Proteomes" id="UP000236262"/>
    </source>
</evidence>
<organism evidence="2 3">
    <name type="scientific">Chryseobacterium lactis</name>
    <dbReference type="NCBI Taxonomy" id="1241981"/>
    <lineage>
        <taxon>Bacteria</taxon>
        <taxon>Pseudomonadati</taxon>
        <taxon>Bacteroidota</taxon>
        <taxon>Flavobacteriia</taxon>
        <taxon>Flavobacteriales</taxon>
        <taxon>Weeksellaceae</taxon>
        <taxon>Chryseobacterium group</taxon>
        <taxon>Chryseobacterium</taxon>
    </lineage>
</organism>
<sequence>MAAPFLLKLRLALGIEPEEVAEILHISVKEYLALENDPKEHFYEDQAKTLMNWMTPKMNGNFDQFVQLLNQN</sequence>
<dbReference type="AlphaFoldDB" id="A0A3G6RN99"/>
<name>A0A3G6RN99_CHRLC</name>
<reference evidence="1 4" key="2">
    <citation type="submission" date="2018-11" db="EMBL/GenBank/DDBJ databases">
        <title>Proposal to divide the Flavobacteriaceae and reorganize its genera based on Amino Acid Identity values calculated from whole genome sequences.</title>
        <authorList>
            <person name="Nicholson A.C."/>
            <person name="Gulvik C.A."/>
            <person name="Whitney A.M."/>
            <person name="Humrighouse B.W."/>
            <person name="Bell M."/>
            <person name="Holmes B."/>
            <person name="Steigerwalt A.G."/>
            <person name="Villarma A."/>
            <person name="Sheth M."/>
            <person name="Batra D."/>
            <person name="Pryor J."/>
            <person name="Bernardet J.-F."/>
            <person name="Hugo C."/>
            <person name="Kampfer P."/>
            <person name="Newman J."/>
            <person name="McQuiston J.R."/>
        </authorList>
    </citation>
    <scope>NUCLEOTIDE SEQUENCE [LARGE SCALE GENOMIC DNA]</scope>
    <source>
        <strain evidence="1 4">KC_1864</strain>
    </source>
</reference>
<dbReference type="EMBL" id="CP033924">
    <property type="protein sequence ID" value="AZA84091.1"/>
    <property type="molecule type" value="Genomic_DNA"/>
</dbReference>
<dbReference type="OrthoDB" id="9863634at2"/>
<dbReference type="KEGG" id="clac:EG342_20345"/>
<dbReference type="RefSeq" id="WP_028068987.1">
    <property type="nucleotide sequence ID" value="NZ_CP033924.1"/>
</dbReference>
<proteinExistence type="predicted"/>
<protein>
    <submittedName>
        <fullName evidence="2">XRE family transcriptional regulator</fullName>
    </submittedName>
</protein>
<evidence type="ECO:0000313" key="1">
    <source>
        <dbReference type="EMBL" id="AZA84091.1"/>
    </source>
</evidence>
<dbReference type="EMBL" id="PPEH01000006">
    <property type="protein sequence ID" value="PNW12646.1"/>
    <property type="molecule type" value="Genomic_DNA"/>
</dbReference>
<dbReference type="GeneID" id="78464040"/>
<evidence type="ECO:0000313" key="4">
    <source>
        <dbReference type="Proteomes" id="UP000279972"/>
    </source>
</evidence>